<sequence>MTIRAVHTQFNTEIARLNAMIGGPADHARFLFDDLAAEAGFVSTRYRVPFCMALRSALTAFQIDYAQSADTALAHTAACARLEVIALLAGRS</sequence>
<comment type="caution">
    <text evidence="1">The sequence shown here is derived from an EMBL/GenBank/DDBJ whole genome shotgun (WGS) entry which is preliminary data.</text>
</comment>
<organism evidence="1 2">
    <name type="scientific">Caulobacter hibisci</name>
    <dbReference type="NCBI Taxonomy" id="2035993"/>
    <lineage>
        <taxon>Bacteria</taxon>
        <taxon>Pseudomonadati</taxon>
        <taxon>Pseudomonadota</taxon>
        <taxon>Alphaproteobacteria</taxon>
        <taxon>Caulobacterales</taxon>
        <taxon>Caulobacteraceae</taxon>
        <taxon>Caulobacter</taxon>
    </lineage>
</organism>
<reference evidence="1 2" key="1">
    <citation type="submission" date="2020-11" db="EMBL/GenBank/DDBJ databases">
        <title>genome sequence of strain KACC 18849.</title>
        <authorList>
            <person name="Gao J."/>
            <person name="Zhang X."/>
        </authorList>
    </citation>
    <scope>NUCLEOTIDE SEQUENCE [LARGE SCALE GENOMIC DNA]</scope>
    <source>
        <strain evidence="1 2">KACC 18849</strain>
    </source>
</reference>
<accession>A0ABS0SZQ5</accession>
<dbReference type="RefSeq" id="WP_198575996.1">
    <property type="nucleotide sequence ID" value="NZ_JADWOX010000006.1"/>
</dbReference>
<name>A0ABS0SZQ5_9CAUL</name>
<evidence type="ECO:0000313" key="2">
    <source>
        <dbReference type="Proteomes" id="UP000639859"/>
    </source>
</evidence>
<dbReference type="EMBL" id="JADWOX010000006">
    <property type="protein sequence ID" value="MBI1684067.1"/>
    <property type="molecule type" value="Genomic_DNA"/>
</dbReference>
<evidence type="ECO:0000313" key="1">
    <source>
        <dbReference type="EMBL" id="MBI1684067.1"/>
    </source>
</evidence>
<proteinExistence type="predicted"/>
<gene>
    <name evidence="1" type="ORF">I4Q42_10340</name>
</gene>
<protein>
    <submittedName>
        <fullName evidence="1">Uncharacterized protein</fullName>
    </submittedName>
</protein>
<keyword evidence="2" id="KW-1185">Reference proteome</keyword>
<dbReference type="Proteomes" id="UP000639859">
    <property type="component" value="Unassembled WGS sequence"/>
</dbReference>